<dbReference type="FunFam" id="3.20.80.10:FF:000002">
    <property type="entry name" value="Heme-binding protein 2"/>
    <property type="match status" value="1"/>
</dbReference>
<name>A0AAD4IML5_PERFH</name>
<organism evidence="3 4">
    <name type="scientific">Perilla frutescens var. hirtella</name>
    <name type="common">Perilla citriodora</name>
    <name type="synonym">Perilla setoyensis</name>
    <dbReference type="NCBI Taxonomy" id="608512"/>
    <lineage>
        <taxon>Eukaryota</taxon>
        <taxon>Viridiplantae</taxon>
        <taxon>Streptophyta</taxon>
        <taxon>Embryophyta</taxon>
        <taxon>Tracheophyta</taxon>
        <taxon>Spermatophyta</taxon>
        <taxon>Magnoliopsida</taxon>
        <taxon>eudicotyledons</taxon>
        <taxon>Gunneridae</taxon>
        <taxon>Pentapetalae</taxon>
        <taxon>asterids</taxon>
        <taxon>lamiids</taxon>
        <taxon>Lamiales</taxon>
        <taxon>Lamiaceae</taxon>
        <taxon>Nepetoideae</taxon>
        <taxon>Elsholtzieae</taxon>
        <taxon>Perilla</taxon>
    </lineage>
</organism>
<dbReference type="AlphaFoldDB" id="A0AAD4IML5"/>
<dbReference type="PANTHER" id="PTHR11220:SF1">
    <property type="entry name" value="HEME-BINDING PROTEIN 2"/>
    <property type="match status" value="1"/>
</dbReference>
<dbReference type="InterPro" id="IPR006917">
    <property type="entry name" value="SOUL_heme-bd"/>
</dbReference>
<accession>A0AAD4IML5</accession>
<evidence type="ECO:0008006" key="5">
    <source>
        <dbReference type="Google" id="ProtNLM"/>
    </source>
</evidence>
<dbReference type="Proteomes" id="UP001190926">
    <property type="component" value="Unassembled WGS sequence"/>
</dbReference>
<evidence type="ECO:0000313" key="3">
    <source>
        <dbReference type="EMBL" id="KAH6755294.1"/>
    </source>
</evidence>
<gene>
    <name evidence="3" type="ORF">C2S53_015523</name>
</gene>
<evidence type="ECO:0000256" key="1">
    <source>
        <dbReference type="ARBA" id="ARBA00009817"/>
    </source>
</evidence>
<dbReference type="Pfam" id="PF04832">
    <property type="entry name" value="SOUL"/>
    <property type="match status" value="1"/>
</dbReference>
<dbReference type="PANTHER" id="PTHR11220">
    <property type="entry name" value="HEME-BINDING PROTEIN-RELATED"/>
    <property type="match status" value="1"/>
</dbReference>
<proteinExistence type="inferred from homology"/>
<comment type="similarity">
    <text evidence="1">Belongs to the HEBP family.</text>
</comment>
<feature type="signal peptide" evidence="2">
    <location>
        <begin position="1"/>
        <end position="23"/>
    </location>
</feature>
<dbReference type="EMBL" id="SDAM02029616">
    <property type="protein sequence ID" value="KAH6755294.1"/>
    <property type="molecule type" value="Genomic_DNA"/>
</dbReference>
<comment type="caution">
    <text evidence="3">The sequence shown here is derived from an EMBL/GenBank/DDBJ whole genome shotgun (WGS) entry which is preliminary data.</text>
</comment>
<feature type="chain" id="PRO_5042060261" description="Heme-binding protein 2-like" evidence="2">
    <location>
        <begin position="24"/>
        <end position="222"/>
    </location>
</feature>
<dbReference type="Gene3D" id="3.20.80.10">
    <property type="entry name" value="Regulatory factor, effector binding domain"/>
    <property type="match status" value="1"/>
</dbReference>
<sequence length="222" mass="25176">MGGARILILLLAMSTIIRERVECKKKESESPQYRVIHSESDFEVRFYRETAWMTAPADDISFEKSTKNGFHRLFQYTEGANLNFSRLPITYPILTSIVLGAGPLHSSAYFVKLYLPSEFQADPPLPLPELNLQPDWWKSHCIAVRKFSGFARDNNIVKEAEKLALSLSRSEWANSTSTQSGYAYSIAQYNSPFKIFSRVNEVWVDVRGSETNGCISTLLAAY</sequence>
<keyword evidence="2" id="KW-0732">Signal</keyword>
<protein>
    <recommendedName>
        <fullName evidence="5">Heme-binding protein 2-like</fullName>
    </recommendedName>
</protein>
<evidence type="ECO:0000313" key="4">
    <source>
        <dbReference type="Proteomes" id="UP001190926"/>
    </source>
</evidence>
<dbReference type="InterPro" id="IPR011256">
    <property type="entry name" value="Reg_factor_effector_dom_sf"/>
</dbReference>
<dbReference type="SUPFAM" id="SSF55136">
    <property type="entry name" value="Probable bacterial effector-binding domain"/>
    <property type="match status" value="1"/>
</dbReference>
<evidence type="ECO:0000256" key="2">
    <source>
        <dbReference type="SAM" id="SignalP"/>
    </source>
</evidence>
<keyword evidence="4" id="KW-1185">Reference proteome</keyword>
<reference evidence="3 4" key="1">
    <citation type="journal article" date="2021" name="Nat. Commun.">
        <title>Incipient diploidization of the medicinal plant Perilla within 10,000 years.</title>
        <authorList>
            <person name="Zhang Y."/>
            <person name="Shen Q."/>
            <person name="Leng L."/>
            <person name="Zhang D."/>
            <person name="Chen S."/>
            <person name="Shi Y."/>
            <person name="Ning Z."/>
            <person name="Chen S."/>
        </authorList>
    </citation>
    <scope>NUCLEOTIDE SEQUENCE [LARGE SCALE GENOMIC DNA]</scope>
    <source>
        <strain evidence="4">cv. PC099</strain>
    </source>
</reference>